<dbReference type="Proteomes" id="UP000078343">
    <property type="component" value="Unassembled WGS sequence"/>
</dbReference>
<dbReference type="OrthoDB" id="245989at2759"/>
<feature type="transmembrane region" description="Helical" evidence="10">
    <location>
        <begin position="1169"/>
        <end position="1192"/>
    </location>
</feature>
<feature type="compositionally biased region" description="Basic and acidic residues" evidence="9">
    <location>
        <begin position="655"/>
        <end position="665"/>
    </location>
</feature>
<feature type="transmembrane region" description="Helical" evidence="10">
    <location>
        <begin position="1321"/>
        <end position="1342"/>
    </location>
</feature>
<evidence type="ECO:0000256" key="8">
    <source>
        <dbReference type="ARBA" id="ARBA00023136"/>
    </source>
</evidence>
<dbReference type="PROSITE" id="PS00211">
    <property type="entry name" value="ABC_TRANSPORTER_1"/>
    <property type="match status" value="1"/>
</dbReference>
<dbReference type="InterPro" id="IPR003439">
    <property type="entry name" value="ABC_transporter-like_ATP-bd"/>
</dbReference>
<dbReference type="RefSeq" id="XP_018692337.1">
    <property type="nucleotide sequence ID" value="XM_018837777.1"/>
</dbReference>
<keyword evidence="13" id="KW-1185">Reference proteome</keyword>
<dbReference type="Gene3D" id="3.40.50.300">
    <property type="entry name" value="P-loop containing nucleotide triphosphate hydrolases"/>
    <property type="match status" value="2"/>
</dbReference>
<dbReference type="SMART" id="SM00382">
    <property type="entry name" value="AAA"/>
    <property type="match status" value="2"/>
</dbReference>
<dbReference type="GO" id="GO:0005524">
    <property type="term" value="F:ATP binding"/>
    <property type="evidence" value="ECO:0007669"/>
    <property type="project" value="UniProtKB-KW"/>
</dbReference>
<dbReference type="InterPro" id="IPR034003">
    <property type="entry name" value="ABCG_PDR_2"/>
</dbReference>
<dbReference type="Pfam" id="PF01061">
    <property type="entry name" value="ABC2_membrane"/>
    <property type="match status" value="2"/>
</dbReference>
<dbReference type="InterPro" id="IPR010929">
    <property type="entry name" value="PDR_CDR_ABC"/>
</dbReference>
<gene>
    <name evidence="12" type="ORF">AYL99_06267</name>
</gene>
<feature type="domain" description="ABC transporter" evidence="11">
    <location>
        <begin position="707"/>
        <end position="952"/>
    </location>
</feature>
<feature type="domain" description="ABC transporter" evidence="11">
    <location>
        <begin position="11"/>
        <end position="259"/>
    </location>
</feature>
<dbReference type="InterPro" id="IPR043926">
    <property type="entry name" value="ABCG_dom"/>
</dbReference>
<keyword evidence="7 10" id="KW-1133">Transmembrane helix</keyword>
<dbReference type="EMBL" id="LVYI01000005">
    <property type="protein sequence ID" value="OAP58970.1"/>
    <property type="molecule type" value="Genomic_DNA"/>
</dbReference>
<feature type="transmembrane region" description="Helical" evidence="10">
    <location>
        <begin position="1119"/>
        <end position="1149"/>
    </location>
</feature>
<feature type="region of interest" description="Disordered" evidence="9">
    <location>
        <begin position="1007"/>
        <end position="1028"/>
    </location>
</feature>
<proteinExistence type="inferred from homology"/>
<accession>A0A178ZGQ6</accession>
<feature type="transmembrane region" description="Helical" evidence="10">
    <location>
        <begin position="1199"/>
        <end position="1217"/>
    </location>
</feature>
<dbReference type="InterPro" id="IPR027417">
    <property type="entry name" value="P-loop_NTPase"/>
</dbReference>
<evidence type="ECO:0000313" key="12">
    <source>
        <dbReference type="EMBL" id="OAP58970.1"/>
    </source>
</evidence>
<keyword evidence="3" id="KW-0813">Transport</keyword>
<dbReference type="Pfam" id="PF00005">
    <property type="entry name" value="ABC_tran"/>
    <property type="match status" value="2"/>
</dbReference>
<keyword evidence="6" id="KW-0067">ATP-binding</keyword>
<dbReference type="GeneID" id="30010435"/>
<evidence type="ECO:0000256" key="7">
    <source>
        <dbReference type="ARBA" id="ARBA00022989"/>
    </source>
</evidence>
<keyword evidence="8 10" id="KW-0472">Membrane</keyword>
<dbReference type="InterPro" id="IPR013525">
    <property type="entry name" value="ABC2_TM"/>
</dbReference>
<feature type="transmembrane region" description="Helical" evidence="10">
    <location>
        <begin position="617"/>
        <end position="638"/>
    </location>
</feature>
<dbReference type="InterPro" id="IPR003593">
    <property type="entry name" value="AAA+_ATPase"/>
</dbReference>
<dbReference type="STRING" id="1367422.A0A178ZGQ6"/>
<dbReference type="Pfam" id="PF06422">
    <property type="entry name" value="PDR_CDR"/>
    <property type="match status" value="1"/>
</dbReference>
<feature type="region of interest" description="Disordered" evidence="9">
    <location>
        <begin position="655"/>
        <end position="683"/>
    </location>
</feature>
<evidence type="ECO:0000256" key="2">
    <source>
        <dbReference type="ARBA" id="ARBA00006012"/>
    </source>
</evidence>
<comment type="caution">
    <text evidence="12">The sequence shown here is derived from an EMBL/GenBank/DDBJ whole genome shotgun (WGS) entry which is preliminary data.</text>
</comment>
<dbReference type="InterPro" id="IPR017871">
    <property type="entry name" value="ABC_transporter-like_CS"/>
</dbReference>
<evidence type="ECO:0000256" key="3">
    <source>
        <dbReference type="ARBA" id="ARBA00022448"/>
    </source>
</evidence>
<dbReference type="GO" id="GO:0140359">
    <property type="term" value="F:ABC-type transporter activity"/>
    <property type="evidence" value="ECO:0007669"/>
    <property type="project" value="InterPro"/>
</dbReference>
<comment type="subcellular location">
    <subcellularLocation>
        <location evidence="1">Membrane</location>
        <topology evidence="1">Multi-pass membrane protein</topology>
    </subcellularLocation>
</comment>
<name>A0A178ZGQ6_9EURO</name>
<dbReference type="PANTHER" id="PTHR19241">
    <property type="entry name" value="ATP-BINDING CASSETTE TRANSPORTER"/>
    <property type="match status" value="1"/>
</dbReference>
<dbReference type="GO" id="GO:0016020">
    <property type="term" value="C:membrane"/>
    <property type="evidence" value="ECO:0007669"/>
    <property type="project" value="UniProtKB-SubCell"/>
</dbReference>
<evidence type="ECO:0000256" key="1">
    <source>
        <dbReference type="ARBA" id="ARBA00004141"/>
    </source>
</evidence>
<feature type="transmembrane region" description="Helical" evidence="10">
    <location>
        <begin position="478"/>
        <end position="499"/>
    </location>
</feature>
<reference evidence="12 13" key="1">
    <citation type="submission" date="2016-04" db="EMBL/GenBank/DDBJ databases">
        <title>Draft genome of Fonsecaea erecta CBS 125763.</title>
        <authorList>
            <person name="Weiss V.A."/>
            <person name="Vicente V.A."/>
            <person name="Raittz R.T."/>
            <person name="Moreno L.F."/>
            <person name="De Souza E.M."/>
            <person name="Pedrosa F.O."/>
            <person name="Steffens M.B."/>
            <person name="Faoro H."/>
            <person name="Tadra-Sfeir M.Z."/>
            <person name="Najafzadeh M.J."/>
            <person name="Felipe M.S."/>
            <person name="Teixeira M."/>
            <person name="Sun J."/>
            <person name="Xi L."/>
            <person name="Gomes R."/>
            <person name="De Azevedo C.M."/>
            <person name="Salgado C.G."/>
            <person name="Da Silva M.B."/>
            <person name="Nascimento M.F."/>
            <person name="Queiroz-Telles F."/>
            <person name="Attili D.S."/>
            <person name="Gorbushina A."/>
        </authorList>
    </citation>
    <scope>NUCLEOTIDE SEQUENCE [LARGE SCALE GENOMIC DNA]</scope>
    <source>
        <strain evidence="12 13">CBS 125763</strain>
    </source>
</reference>
<feature type="transmembrane region" description="Helical" evidence="10">
    <location>
        <begin position="1056"/>
        <end position="1075"/>
    </location>
</feature>
<dbReference type="Pfam" id="PF19055">
    <property type="entry name" value="ABC2_membrane_7"/>
    <property type="match status" value="1"/>
</dbReference>
<evidence type="ECO:0000313" key="13">
    <source>
        <dbReference type="Proteomes" id="UP000078343"/>
    </source>
</evidence>
<protein>
    <recommendedName>
        <fullName evidence="11">ABC transporter domain-containing protein</fullName>
    </recommendedName>
</protein>
<keyword evidence="4 10" id="KW-0812">Transmembrane</keyword>
<feature type="transmembrane region" description="Helical" evidence="10">
    <location>
        <begin position="369"/>
        <end position="392"/>
    </location>
</feature>
<feature type="compositionally biased region" description="Basic and acidic residues" evidence="9">
    <location>
        <begin position="1007"/>
        <end position="1020"/>
    </location>
</feature>
<dbReference type="SUPFAM" id="SSF52540">
    <property type="entry name" value="P-loop containing nucleoside triphosphate hydrolases"/>
    <property type="match status" value="2"/>
</dbReference>
<sequence length="1361" mass="152945">MAVFQRPFKAVRDILLRRRQSESLLLQGVDGVVREGEMLLVLGRPGRVSSALLKALSGQNQDGLIVRGEIKYNGVDIKKFKGRFKGDTIYVPDVDVHFPYLLVRNTLDFASETKTPRAKVADRSRSELIRDMTDVYGSLLGVQHTFQTRVGNEYVQGISGGERKRVSLAEAFAMRASVTMWDNPTHGLDSSTSQEFIQTIRAMTKTFRQTAVVALYQGGETLTQEFDRVTLLYQGRQIFFGTVADAKHYFEDMGFECHPHQTTADFLTAISDPTARKPRAGWEARVPRSPDDFVKLWKTSHQYSKLQEDIREYAREFGQPDVEMANYEAYRSATQSKHQRQRSIYTVDTFTQFAANLRRSFYRLVGDKAFLGATAFSSIFMSLIMGSMFYNVPDSTSGFFSKGGALFFAILFNSLQTMAEIGALYVQRPIIQRQNSYAMYHPFLDALATLVVEYPYKVVNVTIFDIILYFLVGLKQKPSAFFVLWLTTYLATLVMSAWFRTIAALTNSPEAAIGGAGILVLSYAIYTGYTIPKPSMHPWFKWITYINPLSFAFEALIANEFHDTTALCDVLVPSGPGYRNASAANQVCAVTGSNPGQRSVSGDAYIGLSFDYHFSNVWRNVGILCAFFCGFVVALSAATEFRTASSQHTRERLYYRKGHEPEQMKRRLGKGSRLTDGGEGQDSEEVITEIPSHSSTTKALVTCQKVLTWKDVTYDITLNDGSRCRLLDNITGYVEPGTLTALMGESGAGKTTLLRALAARLRGGTLNGECLVNGKLPDRSFHRMTGYVQQEDVHLSSSTVREALQFSAKLRQPREIPLSEKLDYVEKVIHMMEMEDFAEAIIGVPGSGGLNIEQRKRTTIAVELVARPEILLFLDEPTSGLDSLAAWSIVRLLRKLADSGQAILCTIHQPSSMIFEQFDHLLLLAKGGKPVYFGEIGQHSQTILEYFEKKSGERCPSGGNPAEFILDVIGAAMSPKTKQDWNTTWTSSDECSDMAQAMESLLGQHVDDHDQRPEKQEHANHRTTSSGTTFAEPWTTQYLAVQLRLFVHYWRIPQYVMGKIMLNVVAGLFLGFTFYKEDNSLFAAFTSAILGMPTMNQFQPQFSSLAKMFTERENPSGTYHWSVFVLANLVTEILFNILAGTLFFFPWYFPIGFSRGWMGSTAGDGGRGFYMWLLLMTYEMWISTFGVAIASLAPNPQTAAVLTTVFASFVVAFNGVLQPLSQLPRFWHFMYHASPYTYLMSGYISNAIHGTRVVCTAQEINVFQPPLGQTCMEYAGAFVQQQFGYLLNPDAMSNCQYCRYSSGDQYLVTRNMDYGDRWRNFGLMCVYISFNAGIAFPLFYLAKIATVDMRRLMLWRSRPKK</sequence>
<feature type="transmembrane region" description="Helical" evidence="10">
    <location>
        <begin position="404"/>
        <end position="426"/>
    </location>
</feature>
<feature type="transmembrane region" description="Helical" evidence="10">
    <location>
        <begin position="447"/>
        <end position="472"/>
    </location>
</feature>
<organism evidence="12 13">
    <name type="scientific">Fonsecaea erecta</name>
    <dbReference type="NCBI Taxonomy" id="1367422"/>
    <lineage>
        <taxon>Eukaryota</taxon>
        <taxon>Fungi</taxon>
        <taxon>Dikarya</taxon>
        <taxon>Ascomycota</taxon>
        <taxon>Pezizomycotina</taxon>
        <taxon>Eurotiomycetes</taxon>
        <taxon>Chaetothyriomycetidae</taxon>
        <taxon>Chaetothyriales</taxon>
        <taxon>Herpotrichiellaceae</taxon>
        <taxon>Fonsecaea</taxon>
    </lineage>
</organism>
<evidence type="ECO:0000256" key="9">
    <source>
        <dbReference type="SAM" id="MobiDB-lite"/>
    </source>
</evidence>
<evidence type="ECO:0000256" key="4">
    <source>
        <dbReference type="ARBA" id="ARBA00022692"/>
    </source>
</evidence>
<comment type="similarity">
    <text evidence="2">Belongs to the ABC transporter superfamily. ABCG family. PDR (TC 3.A.1.205) subfamily.</text>
</comment>
<evidence type="ECO:0000256" key="5">
    <source>
        <dbReference type="ARBA" id="ARBA00022741"/>
    </source>
</evidence>
<dbReference type="PROSITE" id="PS50893">
    <property type="entry name" value="ABC_TRANSPORTER_2"/>
    <property type="match status" value="2"/>
</dbReference>
<evidence type="ECO:0000256" key="6">
    <source>
        <dbReference type="ARBA" id="ARBA00022840"/>
    </source>
</evidence>
<evidence type="ECO:0000256" key="10">
    <source>
        <dbReference type="SAM" id="Phobius"/>
    </source>
</evidence>
<dbReference type="CDD" id="cd03232">
    <property type="entry name" value="ABCG_PDR_domain2"/>
    <property type="match status" value="1"/>
</dbReference>
<dbReference type="FunFam" id="3.40.50.300:FF:000054">
    <property type="entry name" value="ABC multidrug transporter atrF"/>
    <property type="match status" value="1"/>
</dbReference>
<keyword evidence="5" id="KW-0547">Nucleotide-binding</keyword>
<evidence type="ECO:0000259" key="11">
    <source>
        <dbReference type="PROSITE" id="PS50893"/>
    </source>
</evidence>
<feature type="transmembrane region" description="Helical" evidence="10">
    <location>
        <begin position="511"/>
        <end position="531"/>
    </location>
</feature>
<dbReference type="GO" id="GO:0016887">
    <property type="term" value="F:ATP hydrolysis activity"/>
    <property type="evidence" value="ECO:0007669"/>
    <property type="project" value="InterPro"/>
</dbReference>